<feature type="compositionally biased region" description="Pro residues" evidence="1">
    <location>
        <begin position="266"/>
        <end position="276"/>
    </location>
</feature>
<evidence type="ECO:0000313" key="3">
    <source>
        <dbReference type="Proteomes" id="UP001189429"/>
    </source>
</evidence>
<organism evidence="2 3">
    <name type="scientific">Prorocentrum cordatum</name>
    <dbReference type="NCBI Taxonomy" id="2364126"/>
    <lineage>
        <taxon>Eukaryota</taxon>
        <taxon>Sar</taxon>
        <taxon>Alveolata</taxon>
        <taxon>Dinophyceae</taxon>
        <taxon>Prorocentrales</taxon>
        <taxon>Prorocentraceae</taxon>
        <taxon>Prorocentrum</taxon>
    </lineage>
</organism>
<feature type="non-terminal residue" evidence="2">
    <location>
        <position position="1"/>
    </location>
</feature>
<feature type="compositionally biased region" description="Basic residues" evidence="1">
    <location>
        <begin position="126"/>
        <end position="135"/>
    </location>
</feature>
<evidence type="ECO:0000313" key="2">
    <source>
        <dbReference type="EMBL" id="CAK0873654.1"/>
    </source>
</evidence>
<name>A0ABN9VK45_9DINO</name>
<keyword evidence="3" id="KW-1185">Reference proteome</keyword>
<feature type="compositionally biased region" description="Gly residues" evidence="1">
    <location>
        <begin position="116"/>
        <end position="125"/>
    </location>
</feature>
<feature type="compositionally biased region" description="Low complexity" evidence="1">
    <location>
        <begin position="196"/>
        <end position="248"/>
    </location>
</feature>
<comment type="caution">
    <text evidence="2">The sequence shown here is derived from an EMBL/GenBank/DDBJ whole genome shotgun (WGS) entry which is preliminary data.</text>
</comment>
<feature type="region of interest" description="Disordered" evidence="1">
    <location>
        <begin position="111"/>
        <end position="352"/>
    </location>
</feature>
<feature type="compositionally biased region" description="Basic and acidic residues" evidence="1">
    <location>
        <begin position="173"/>
        <end position="191"/>
    </location>
</feature>
<gene>
    <name evidence="2" type="ORF">PCOR1329_LOCUS58787</name>
</gene>
<feature type="compositionally biased region" description="Basic residues" evidence="1">
    <location>
        <begin position="277"/>
        <end position="286"/>
    </location>
</feature>
<accession>A0ABN9VK45</accession>
<feature type="compositionally biased region" description="Low complexity" evidence="1">
    <location>
        <begin position="308"/>
        <end position="320"/>
    </location>
</feature>
<feature type="compositionally biased region" description="Acidic residues" evidence="1">
    <location>
        <begin position="1"/>
        <end position="12"/>
    </location>
</feature>
<reference evidence="2" key="1">
    <citation type="submission" date="2023-10" db="EMBL/GenBank/DDBJ databases">
        <authorList>
            <person name="Chen Y."/>
            <person name="Shah S."/>
            <person name="Dougan E. K."/>
            <person name="Thang M."/>
            <person name="Chan C."/>
        </authorList>
    </citation>
    <scope>NUCLEOTIDE SEQUENCE [LARGE SCALE GENOMIC DNA]</scope>
</reference>
<dbReference type="Proteomes" id="UP001189429">
    <property type="component" value="Unassembled WGS sequence"/>
</dbReference>
<feature type="region of interest" description="Disordered" evidence="1">
    <location>
        <begin position="1"/>
        <end position="76"/>
    </location>
</feature>
<evidence type="ECO:0000256" key="1">
    <source>
        <dbReference type="SAM" id="MobiDB-lite"/>
    </source>
</evidence>
<dbReference type="EMBL" id="CAUYUJ010017302">
    <property type="protein sequence ID" value="CAK0873654.1"/>
    <property type="molecule type" value="Genomic_DNA"/>
</dbReference>
<feature type="compositionally biased region" description="Pro residues" evidence="1">
    <location>
        <begin position="327"/>
        <end position="337"/>
    </location>
</feature>
<sequence>EEEEEEEEEQDGLDARAGCAQAARRPPLLDQDASPLLDLPPPHEIPRRGKPRGHRGKARPPGTEAPTRPATLRGGASCEGLGARVLGESARCEGIAAPGRQGHCASARGCTVSIGAVGGGGGGGGGRRRRRRRTGRLSPSEKPSARGKKECRPRASRPRGAPQAAPPRGRAWGPHDRLRPLGTRRGSEPRRGVSYSPPSGRPASAHAARSAARAPLPSGLFCNRSACRPGRASGARRASSQRAAPSSPTRLLESPRNCRFSRPQGPGVPRPNAPRPRPPRGCRRGRAPAAPAARRGPRPDAPRPRPPRGFWRGRAPAAPAARREPRPGAPRPRPPRGCRPCGAPAAAARRQR</sequence>
<feature type="compositionally biased region" description="Basic and acidic residues" evidence="1">
    <location>
        <begin position="143"/>
        <end position="153"/>
    </location>
</feature>
<feature type="compositionally biased region" description="Low complexity" evidence="1">
    <location>
        <begin position="158"/>
        <end position="172"/>
    </location>
</feature>
<proteinExistence type="predicted"/>
<feature type="compositionally biased region" description="Low complexity" evidence="1">
    <location>
        <begin position="338"/>
        <end position="352"/>
    </location>
</feature>
<protein>
    <submittedName>
        <fullName evidence="2">Uncharacterized protein</fullName>
    </submittedName>
</protein>
<feature type="compositionally biased region" description="Basic residues" evidence="1">
    <location>
        <begin position="48"/>
        <end position="58"/>
    </location>
</feature>